<dbReference type="InterPro" id="IPR003148">
    <property type="entry name" value="RCK_N"/>
</dbReference>
<feature type="domain" description="RCK N-terminal" evidence="7">
    <location>
        <begin position="1"/>
        <end position="124"/>
    </location>
</feature>
<evidence type="ECO:0000256" key="5">
    <source>
        <dbReference type="ARBA" id="ARBA00023027"/>
    </source>
</evidence>
<dbReference type="InterPro" id="IPR036721">
    <property type="entry name" value="RCK_C_sf"/>
</dbReference>
<dbReference type="PANTHER" id="PTHR43833:SF5">
    <property type="entry name" value="TRK SYSTEM POTASSIUM UPTAKE PROTEIN TRKA"/>
    <property type="match status" value="1"/>
</dbReference>
<evidence type="ECO:0000313" key="10">
    <source>
        <dbReference type="Proteomes" id="UP000076335"/>
    </source>
</evidence>
<dbReference type="NCBIfam" id="NF007030">
    <property type="entry name" value="PRK09496.1-1"/>
    <property type="match status" value="1"/>
</dbReference>
<keyword evidence="3" id="KW-0633">Potassium transport</keyword>
<organism evidence="9 10">
    <name type="scientific">Thalassospira lucentensis</name>
    <dbReference type="NCBI Taxonomy" id="168935"/>
    <lineage>
        <taxon>Bacteria</taxon>
        <taxon>Pseudomonadati</taxon>
        <taxon>Pseudomonadota</taxon>
        <taxon>Alphaproteobacteria</taxon>
        <taxon>Rhodospirillales</taxon>
        <taxon>Thalassospiraceae</taxon>
        <taxon>Thalassospira</taxon>
    </lineage>
</organism>
<feature type="domain" description="RCK C-terminal" evidence="8">
    <location>
        <begin position="144"/>
        <end position="228"/>
    </location>
</feature>
<dbReference type="SUPFAM" id="SSF51735">
    <property type="entry name" value="NAD(P)-binding Rossmann-fold domains"/>
    <property type="match status" value="2"/>
</dbReference>
<sequence length="459" mass="50277">MKVIICGAGQVGFHIAKYLAAENNDVTVIDQSEELVRKISDTLEVKGIIGFGSHPDVLQQAGADEADMLIAVTFADEVNMTACQVAHSLFNVPTKIARIRSQTYLQPEWASLFGREKLPIDVVISPEMEVARAVARRLRAPGAFDMIPFADDKVKILGLRCNEDCPVINTPLRQLHQLFPDLNISILGMIRNDKPVYPKGDDQMLAGDLVYLAVSSDQVDRAMSAFGHEDPEARRIVIFGGGNIALFLAEEINQNFPGVTTRLIEADPERARFVAQKLPKKSVVLRGDVLDPELLEEANVGNAEAVVALTNDDETNILSSLLAKRYGCPRALTLINKSTYTSLVSELGVDVVISPRMTTVSTILHHVRRGRIRAVHSLSEGFGEVLEAEALETAPIVGKAIKDIAMPAGVVFGAILRDDEVVMPRANTVIEANDRIVVFAGSEQIKKVEKMFAVRLEYF</sequence>
<name>A0A154LAC3_9PROT</name>
<evidence type="ECO:0000256" key="1">
    <source>
        <dbReference type="ARBA" id="ARBA00017378"/>
    </source>
</evidence>
<dbReference type="PANTHER" id="PTHR43833">
    <property type="entry name" value="POTASSIUM CHANNEL PROTEIN 2-RELATED-RELATED"/>
    <property type="match status" value="1"/>
</dbReference>
<dbReference type="GO" id="GO:0005886">
    <property type="term" value="C:plasma membrane"/>
    <property type="evidence" value="ECO:0007669"/>
    <property type="project" value="InterPro"/>
</dbReference>
<keyword evidence="2" id="KW-0813">Transport</keyword>
<protein>
    <recommendedName>
        <fullName evidence="1">Trk system potassium uptake protein TrkA</fullName>
    </recommendedName>
</protein>
<feature type="domain" description="RCK N-terminal" evidence="7">
    <location>
        <begin position="233"/>
        <end position="353"/>
    </location>
</feature>
<keyword evidence="4" id="KW-0630">Potassium</keyword>
<dbReference type="InterPro" id="IPR006036">
    <property type="entry name" value="K_uptake_TrkA"/>
</dbReference>
<evidence type="ECO:0000259" key="8">
    <source>
        <dbReference type="PROSITE" id="PS51202"/>
    </source>
</evidence>
<accession>A0A154LAC3</accession>
<keyword evidence="5" id="KW-0520">NAD</keyword>
<dbReference type="Gene3D" id="3.30.70.1450">
    <property type="entry name" value="Regulator of K+ conductance, C-terminal domain"/>
    <property type="match status" value="2"/>
</dbReference>
<dbReference type="OrthoDB" id="9775180at2"/>
<dbReference type="InterPro" id="IPR050721">
    <property type="entry name" value="Trk_Ktr_HKT_K-transport"/>
</dbReference>
<evidence type="ECO:0000256" key="2">
    <source>
        <dbReference type="ARBA" id="ARBA00022448"/>
    </source>
</evidence>
<dbReference type="SUPFAM" id="SSF116726">
    <property type="entry name" value="TrkA C-terminal domain-like"/>
    <property type="match status" value="2"/>
</dbReference>
<evidence type="ECO:0000313" key="9">
    <source>
        <dbReference type="EMBL" id="KZB68042.1"/>
    </source>
</evidence>
<dbReference type="Gene3D" id="3.40.50.720">
    <property type="entry name" value="NAD(P)-binding Rossmann-like Domain"/>
    <property type="match status" value="2"/>
</dbReference>
<dbReference type="PROSITE" id="PS51201">
    <property type="entry name" value="RCK_N"/>
    <property type="match status" value="2"/>
</dbReference>
<dbReference type="AlphaFoldDB" id="A0A154LAC3"/>
<dbReference type="RefSeq" id="WP_062948822.1">
    <property type="nucleotide sequence ID" value="NZ_CP136684.1"/>
</dbReference>
<dbReference type="Pfam" id="PF02080">
    <property type="entry name" value="TrkA_C"/>
    <property type="match status" value="2"/>
</dbReference>
<keyword evidence="6" id="KW-0406">Ion transport</keyword>
<dbReference type="NCBIfam" id="NF007032">
    <property type="entry name" value="PRK09496.1-4"/>
    <property type="match status" value="1"/>
</dbReference>
<dbReference type="InterPro" id="IPR006037">
    <property type="entry name" value="RCK_C"/>
</dbReference>
<gene>
    <name evidence="9" type="ORF">AUP42_11245</name>
</gene>
<dbReference type="NCBIfam" id="NF007031">
    <property type="entry name" value="PRK09496.1-2"/>
    <property type="match status" value="1"/>
</dbReference>
<dbReference type="InterPro" id="IPR036291">
    <property type="entry name" value="NAD(P)-bd_dom_sf"/>
</dbReference>
<reference evidence="9 10" key="1">
    <citation type="submission" date="2015-12" db="EMBL/GenBank/DDBJ databases">
        <title>Genome sequence of Thalassospira lucentensis MCCC 1A02072.</title>
        <authorList>
            <person name="Lu L."/>
            <person name="Lai Q."/>
            <person name="Shao Z."/>
            <person name="Qian P."/>
        </authorList>
    </citation>
    <scope>NUCLEOTIDE SEQUENCE [LARGE SCALE GENOMIC DNA]</scope>
    <source>
        <strain evidence="9 10">MCCC 1A02072</strain>
    </source>
</reference>
<proteinExistence type="predicted"/>
<dbReference type="PRINTS" id="PR00335">
    <property type="entry name" value="KUPTAKETRKA"/>
</dbReference>
<dbReference type="Proteomes" id="UP000076335">
    <property type="component" value="Unassembled WGS sequence"/>
</dbReference>
<evidence type="ECO:0000256" key="6">
    <source>
        <dbReference type="ARBA" id="ARBA00023065"/>
    </source>
</evidence>
<dbReference type="NCBIfam" id="NF007039">
    <property type="entry name" value="PRK09496.3-2"/>
    <property type="match status" value="1"/>
</dbReference>
<dbReference type="GO" id="GO:0015079">
    <property type="term" value="F:potassium ion transmembrane transporter activity"/>
    <property type="evidence" value="ECO:0007669"/>
    <property type="project" value="InterPro"/>
</dbReference>
<evidence type="ECO:0000256" key="4">
    <source>
        <dbReference type="ARBA" id="ARBA00022958"/>
    </source>
</evidence>
<feature type="domain" description="RCK C-terminal" evidence="8">
    <location>
        <begin position="373"/>
        <end position="454"/>
    </location>
</feature>
<dbReference type="Pfam" id="PF02254">
    <property type="entry name" value="TrkA_N"/>
    <property type="match status" value="2"/>
</dbReference>
<evidence type="ECO:0000256" key="3">
    <source>
        <dbReference type="ARBA" id="ARBA00022538"/>
    </source>
</evidence>
<evidence type="ECO:0000259" key="7">
    <source>
        <dbReference type="PROSITE" id="PS51201"/>
    </source>
</evidence>
<dbReference type="EMBL" id="LPVY01000003">
    <property type="protein sequence ID" value="KZB68042.1"/>
    <property type="molecule type" value="Genomic_DNA"/>
</dbReference>
<comment type="caution">
    <text evidence="9">The sequence shown here is derived from an EMBL/GenBank/DDBJ whole genome shotgun (WGS) entry which is preliminary data.</text>
</comment>
<dbReference type="PROSITE" id="PS51202">
    <property type="entry name" value="RCK_C"/>
    <property type="match status" value="2"/>
</dbReference>